<proteinExistence type="inferred from homology"/>
<protein>
    <recommendedName>
        <fullName evidence="5">Peptidase C1A papain C-terminal domain-containing protein</fullName>
    </recommendedName>
</protein>
<organism evidence="6 7">
    <name type="scientific">Symbiodinium natans</name>
    <dbReference type="NCBI Taxonomy" id="878477"/>
    <lineage>
        <taxon>Eukaryota</taxon>
        <taxon>Sar</taxon>
        <taxon>Alveolata</taxon>
        <taxon>Dinophyceae</taxon>
        <taxon>Suessiales</taxon>
        <taxon>Symbiodiniaceae</taxon>
        <taxon>Symbiodinium</taxon>
    </lineage>
</organism>
<gene>
    <name evidence="6" type="ORF">SNAT2548_LOCUS18230</name>
</gene>
<comment type="similarity">
    <text evidence="1">Belongs to the peptidase C1 family.</text>
</comment>
<dbReference type="InterPro" id="IPR038765">
    <property type="entry name" value="Papain-like_cys_pep_sf"/>
</dbReference>
<evidence type="ECO:0000256" key="1">
    <source>
        <dbReference type="ARBA" id="ARBA00008455"/>
    </source>
</evidence>
<evidence type="ECO:0000313" key="7">
    <source>
        <dbReference type="Proteomes" id="UP000604046"/>
    </source>
</evidence>
<sequence length="451" mass="48780">MFGTKVAEVRRMAQTKDQKMAAAAEAASKRSKGKKPMKDLKKYAVIAVSALVMLGAIYLAATDNAGGKKKSRDTYRSRASAQVNDRYFVSDVTSYAAGNFTAAASPFFNGWSYADVSYGLDGVGIRAEGMIGFSGALQRCPDEGEGLEGGAVPPSYDLRVQKPGCEAGPVYDQGNCSSSYAIAAATALSSRFCFSDPEAYAETHLSPQQIVSCDKKSAGCNGGGIDAVWSYIERRGLFPESCVPFAGAKSAACKSDCNQEQKRKALDHCLMGGEKRIKREMYNRGPVVIPVLLKDDFLVYKSGVYTPTDNANQQYGANGEPLVTAVTIMGWGRSEGTPYWLVKNSWGTQWGEEGYARIAIGTGAVREESAIVGYAATPEALEEDARKKEAAEKRREELKKERAERDARIREREEARAAEAAAKASSSDDEDLDFEDDEEVDIDSEESGDDP</sequence>
<dbReference type="GO" id="GO:0008234">
    <property type="term" value="F:cysteine-type peptidase activity"/>
    <property type="evidence" value="ECO:0007669"/>
    <property type="project" value="InterPro"/>
</dbReference>
<dbReference type="EMBL" id="CAJNDS010002138">
    <property type="protein sequence ID" value="CAE7347352.1"/>
    <property type="molecule type" value="Genomic_DNA"/>
</dbReference>
<dbReference type="SUPFAM" id="SSF54001">
    <property type="entry name" value="Cysteine proteinases"/>
    <property type="match status" value="1"/>
</dbReference>
<accession>A0A812P2C9</accession>
<dbReference type="InterPro" id="IPR013128">
    <property type="entry name" value="Peptidase_C1A"/>
</dbReference>
<keyword evidence="7" id="KW-1185">Reference proteome</keyword>
<feature type="compositionally biased region" description="Acidic residues" evidence="3">
    <location>
        <begin position="427"/>
        <end position="451"/>
    </location>
</feature>
<dbReference type="Proteomes" id="UP000604046">
    <property type="component" value="Unassembled WGS sequence"/>
</dbReference>
<feature type="compositionally biased region" description="Basic and acidic residues" evidence="3">
    <location>
        <begin position="383"/>
        <end position="417"/>
    </location>
</feature>
<keyword evidence="2" id="KW-0865">Zymogen</keyword>
<feature type="domain" description="Peptidase C1A papain C-terminal" evidence="5">
    <location>
        <begin position="152"/>
        <end position="374"/>
    </location>
</feature>
<dbReference type="SMART" id="SM00645">
    <property type="entry name" value="Pept_C1"/>
    <property type="match status" value="1"/>
</dbReference>
<reference evidence="6" key="1">
    <citation type="submission" date="2021-02" db="EMBL/GenBank/DDBJ databases">
        <authorList>
            <person name="Dougan E. K."/>
            <person name="Rhodes N."/>
            <person name="Thang M."/>
            <person name="Chan C."/>
        </authorList>
    </citation>
    <scope>NUCLEOTIDE SEQUENCE</scope>
</reference>
<name>A0A812P2C9_9DINO</name>
<dbReference type="GO" id="GO:0006508">
    <property type="term" value="P:proteolysis"/>
    <property type="evidence" value="ECO:0007669"/>
    <property type="project" value="InterPro"/>
</dbReference>
<dbReference type="InterPro" id="IPR000668">
    <property type="entry name" value="Peptidase_C1A_C"/>
</dbReference>
<comment type="caution">
    <text evidence="6">The sequence shown here is derived from an EMBL/GenBank/DDBJ whole genome shotgun (WGS) entry which is preliminary data.</text>
</comment>
<dbReference type="AlphaFoldDB" id="A0A812P2C9"/>
<keyword evidence="4" id="KW-0812">Transmembrane</keyword>
<evidence type="ECO:0000259" key="5">
    <source>
        <dbReference type="SMART" id="SM00645"/>
    </source>
</evidence>
<evidence type="ECO:0000256" key="4">
    <source>
        <dbReference type="SAM" id="Phobius"/>
    </source>
</evidence>
<feature type="region of interest" description="Disordered" evidence="3">
    <location>
        <begin position="383"/>
        <end position="451"/>
    </location>
</feature>
<dbReference type="Pfam" id="PF00112">
    <property type="entry name" value="Peptidase_C1"/>
    <property type="match status" value="1"/>
</dbReference>
<keyword evidence="4" id="KW-1133">Transmembrane helix</keyword>
<evidence type="ECO:0000256" key="2">
    <source>
        <dbReference type="ARBA" id="ARBA00023145"/>
    </source>
</evidence>
<dbReference type="OrthoDB" id="190265at2759"/>
<evidence type="ECO:0000313" key="6">
    <source>
        <dbReference type="EMBL" id="CAE7347352.1"/>
    </source>
</evidence>
<keyword evidence="4" id="KW-0472">Membrane</keyword>
<evidence type="ECO:0000256" key="3">
    <source>
        <dbReference type="SAM" id="MobiDB-lite"/>
    </source>
</evidence>
<dbReference type="Gene3D" id="3.90.70.10">
    <property type="entry name" value="Cysteine proteinases"/>
    <property type="match status" value="1"/>
</dbReference>
<feature type="transmembrane region" description="Helical" evidence="4">
    <location>
        <begin position="43"/>
        <end position="61"/>
    </location>
</feature>
<dbReference type="PANTHER" id="PTHR12411">
    <property type="entry name" value="CYSTEINE PROTEASE FAMILY C1-RELATED"/>
    <property type="match status" value="1"/>
</dbReference>